<dbReference type="PANTHER" id="PTHR33116:SF78">
    <property type="entry name" value="OS12G0587133 PROTEIN"/>
    <property type="match status" value="1"/>
</dbReference>
<name>A0ABQ5B1Z2_9ASTR</name>
<reference evidence="2" key="2">
    <citation type="submission" date="2022-01" db="EMBL/GenBank/DDBJ databases">
        <authorList>
            <person name="Yamashiro T."/>
            <person name="Shiraishi A."/>
            <person name="Satake H."/>
            <person name="Nakayama K."/>
        </authorList>
    </citation>
    <scope>NUCLEOTIDE SEQUENCE</scope>
</reference>
<keyword evidence="2" id="KW-0808">Transferase</keyword>
<reference evidence="2" key="1">
    <citation type="journal article" date="2022" name="Int. J. Mol. Sci.">
        <title>Draft Genome of Tanacetum Coccineum: Genomic Comparison of Closely Related Tanacetum-Family Plants.</title>
        <authorList>
            <person name="Yamashiro T."/>
            <person name="Shiraishi A."/>
            <person name="Nakayama K."/>
            <person name="Satake H."/>
        </authorList>
    </citation>
    <scope>NUCLEOTIDE SEQUENCE</scope>
</reference>
<keyword evidence="2" id="KW-0695">RNA-directed DNA polymerase</keyword>
<evidence type="ECO:0000259" key="1">
    <source>
        <dbReference type="Pfam" id="PF13966"/>
    </source>
</evidence>
<gene>
    <name evidence="2" type="ORF">Tco_0842434</name>
</gene>
<keyword evidence="3" id="KW-1185">Reference proteome</keyword>
<accession>A0ABQ5B1Z2</accession>
<protein>
    <submittedName>
        <fullName evidence="2">RNA-directed DNA polymerase, eukaryota</fullName>
    </submittedName>
</protein>
<dbReference type="EMBL" id="BQNB010012793">
    <property type="protein sequence ID" value="GJT07972.1"/>
    <property type="molecule type" value="Genomic_DNA"/>
</dbReference>
<feature type="domain" description="Reverse transcriptase zinc-binding" evidence="1">
    <location>
        <begin position="499"/>
        <end position="564"/>
    </location>
</feature>
<proteinExistence type="predicted"/>
<dbReference type="Proteomes" id="UP001151760">
    <property type="component" value="Unassembled WGS sequence"/>
</dbReference>
<dbReference type="InterPro" id="IPR026960">
    <property type="entry name" value="RVT-Znf"/>
</dbReference>
<dbReference type="GO" id="GO:0003964">
    <property type="term" value="F:RNA-directed DNA polymerase activity"/>
    <property type="evidence" value="ECO:0007669"/>
    <property type="project" value="UniProtKB-KW"/>
</dbReference>
<evidence type="ECO:0000313" key="2">
    <source>
        <dbReference type="EMBL" id="GJT07972.1"/>
    </source>
</evidence>
<dbReference type="PANTHER" id="PTHR33116">
    <property type="entry name" value="REVERSE TRANSCRIPTASE ZINC-BINDING DOMAIN-CONTAINING PROTEIN-RELATED-RELATED"/>
    <property type="match status" value="1"/>
</dbReference>
<dbReference type="Pfam" id="PF13966">
    <property type="entry name" value="zf-RVT"/>
    <property type="match status" value="1"/>
</dbReference>
<evidence type="ECO:0000313" key="3">
    <source>
        <dbReference type="Proteomes" id="UP001151760"/>
    </source>
</evidence>
<keyword evidence="2" id="KW-0548">Nucleotidyltransferase</keyword>
<sequence>MQADDLERSVSQEEIRLAVWNCGENKSPGPDGYTFEFFRKYWNIVGPDLCEAVEYFFETCLFPKGCNSSFVALIPKVADAKSINDFRPISLIGSMYKVVMKVLANRLTLVIADLVSDTQSAFVANRQILDGPFILNEILHCSARASVLVNGSPSNEFSFHCGLKQGDPLSPFLFILIMESLHLSFSRAVDEGLFKGAASSLGCGVMLNQFRYLGVMVGKCMSRHQAWDDTVLKLRSRLSNWKVKTLSIGGRLTLLKSVFDASPLYNMSIFKVPKGILKTLEAIRSNFFNGFDSSVKKITWAAWDKILASKKNGGLGVSSFNALNRALLFKWVWRFISQDGSLWFRIIQVLYGPSIVSHPVNCSSNWCSIVWELHLLSGKGFDFLSYCKKRIGDGNDTRFWYDIWIGDKSLQELFPRLFALELDKEISVAGKMKAVLDHSFRRHVRDGSKNQQLVNLYSLLESVSLSQSHDRWFCDLTGDGEFCVKEVRNFLDNLFLPSHLESTGWVKYIPIKVNVFAWRARRNYLPTRANLNRRGIILDSSMCHLCQSDEDDINHVLFRCELAQIIVRRICRWWELDWQGLMSFSDWQSWFSSIRLPSKVKNMLEVVVIGLFRGILGEKPPFNFLVMFLLASC</sequence>
<comment type="caution">
    <text evidence="2">The sequence shown here is derived from an EMBL/GenBank/DDBJ whole genome shotgun (WGS) entry which is preliminary data.</text>
</comment>
<organism evidence="2 3">
    <name type="scientific">Tanacetum coccineum</name>
    <dbReference type="NCBI Taxonomy" id="301880"/>
    <lineage>
        <taxon>Eukaryota</taxon>
        <taxon>Viridiplantae</taxon>
        <taxon>Streptophyta</taxon>
        <taxon>Embryophyta</taxon>
        <taxon>Tracheophyta</taxon>
        <taxon>Spermatophyta</taxon>
        <taxon>Magnoliopsida</taxon>
        <taxon>eudicotyledons</taxon>
        <taxon>Gunneridae</taxon>
        <taxon>Pentapetalae</taxon>
        <taxon>asterids</taxon>
        <taxon>campanulids</taxon>
        <taxon>Asterales</taxon>
        <taxon>Asteraceae</taxon>
        <taxon>Asteroideae</taxon>
        <taxon>Anthemideae</taxon>
        <taxon>Anthemidinae</taxon>
        <taxon>Tanacetum</taxon>
    </lineage>
</organism>